<dbReference type="InterPro" id="IPR039396">
    <property type="entry name" value="Deltex_C"/>
</dbReference>
<evidence type="ECO:0000256" key="1">
    <source>
        <dbReference type="ARBA" id="ARBA00000900"/>
    </source>
</evidence>
<evidence type="ECO:0000256" key="9">
    <source>
        <dbReference type="PROSITE-ProRule" id="PRU00322"/>
    </source>
</evidence>
<feature type="region of interest" description="Disordered" evidence="10">
    <location>
        <begin position="129"/>
        <end position="153"/>
    </location>
</feature>
<keyword evidence="14" id="KW-1185">Reference proteome</keyword>
<gene>
    <name evidence="13" type="ORF">CTEN210_09807</name>
</gene>
<evidence type="ECO:0000256" key="2">
    <source>
        <dbReference type="ARBA" id="ARBA00004906"/>
    </source>
</evidence>
<dbReference type="InterPro" id="IPR001876">
    <property type="entry name" value="Znf_RanBP2"/>
</dbReference>
<feature type="region of interest" description="Disordered" evidence="10">
    <location>
        <begin position="22"/>
        <end position="115"/>
    </location>
</feature>
<dbReference type="Gene3D" id="3.90.228.10">
    <property type="match status" value="1"/>
</dbReference>
<evidence type="ECO:0000259" key="11">
    <source>
        <dbReference type="PROSITE" id="PS50089"/>
    </source>
</evidence>
<evidence type="ECO:0000313" key="14">
    <source>
        <dbReference type="Proteomes" id="UP001054902"/>
    </source>
</evidence>
<comment type="catalytic activity">
    <reaction evidence="1">
        <text>S-ubiquitinyl-[E2 ubiquitin-conjugating enzyme]-L-cysteine + [acceptor protein]-L-lysine = [E2 ubiquitin-conjugating enzyme]-L-cysteine + N(6)-ubiquitinyl-[acceptor protein]-L-lysine.</text>
        <dbReference type="EC" id="2.3.2.27"/>
    </reaction>
</comment>
<feature type="domain" description="RanBP2-type" evidence="12">
    <location>
        <begin position="200"/>
        <end position="230"/>
    </location>
</feature>
<dbReference type="InterPro" id="IPR039398">
    <property type="entry name" value="Deltex_fam"/>
</dbReference>
<sequence>MSPSEIIAIDISSDDESIIVLDDKDKKGKSNQQAINKTLESRKRNSSKDVDGQPQNRKRQLMERELTPSPQLKMKKRSWPTSQETSDTTERGRSMIRKKVTLDVDDSDNDSADSYNSEIARYTLGYCNNLKRSSSNEKPFVTSSRQDEREKRKLTLCVDDSSDDDSLVDDSSDVDFYSAKADSLKRSNSSIHNVHGRSDKENDSWNCTRCTFSNSMTDISCQICNGDPPFNSSRKNQAKKSRSVSKRSREDANFKHSQSYLDSKPTAEEARDIAFAMKLQQEQEEERKQAKLDRKQQADTLLAMKRQQEEDKKIKHQQSLRNQKEESDQALAHLLQQEEDKSFTKADAEKEHEEMTKNITGKAYLLVQRIVALVENLKSHREYSHLVTLSSIETVAVDDLVFLSERLLEQQQEFGTNKNYVLGGNGVATSARNSIPTYIDIGYHYTDSNNMHHIRTNGLMSRQERTNSNISATSKGAVFGDGIYTANNPSNFSSYGNIGLVVARLQGNTVRVPMDMGLARLVNGESPETDSANTIIGDKTAHGNNWPSSDARHEFVLRKASQCLPMVKYNGSLLSQPNGLKCIAYLHDELQKIIDDLCNDEDAMKSKPSGSSKRSGAFGYARQVASGVGNNFTRPPSLGLSSAWTSSIMSAVAQAAQTLQGIPPTPMPAYTAPNSMQNQPSSVCSLTYKAPKNFKKSVSQSAFIRVFNSNLAPKEDCAICMSALRSPQPVISLKVCNHFFHTDCIEQSLKMKPQCPICRKALSEPQGKSPSGTMIISTTHSKCGGYNCGSIVINYSMKSSKQKSYHDNPGVTHGSKRATAYLPNNREGQDLLKRLKYAFSRGLTFTVGTSATSGVPNQCTWASIHHKTSLSGGLSCHGFPDPNYFVNCNEELNNLGVPKTHLL</sequence>
<organism evidence="13 14">
    <name type="scientific">Chaetoceros tenuissimus</name>
    <dbReference type="NCBI Taxonomy" id="426638"/>
    <lineage>
        <taxon>Eukaryota</taxon>
        <taxon>Sar</taxon>
        <taxon>Stramenopiles</taxon>
        <taxon>Ochrophyta</taxon>
        <taxon>Bacillariophyta</taxon>
        <taxon>Coscinodiscophyceae</taxon>
        <taxon>Chaetocerotophycidae</taxon>
        <taxon>Chaetocerotales</taxon>
        <taxon>Chaetocerotaceae</taxon>
        <taxon>Chaetoceros</taxon>
    </lineage>
</organism>
<reference evidence="13 14" key="1">
    <citation type="journal article" date="2021" name="Sci. Rep.">
        <title>The genome of the diatom Chaetoceros tenuissimus carries an ancient integrated fragment of an extant virus.</title>
        <authorList>
            <person name="Hongo Y."/>
            <person name="Kimura K."/>
            <person name="Takaki Y."/>
            <person name="Yoshida Y."/>
            <person name="Baba S."/>
            <person name="Kobayashi G."/>
            <person name="Nagasaki K."/>
            <person name="Hano T."/>
            <person name="Tomaru Y."/>
        </authorList>
    </citation>
    <scope>NUCLEOTIDE SEQUENCE [LARGE SCALE GENOMIC DNA]</scope>
    <source>
        <strain evidence="13 14">NIES-3715</strain>
    </source>
</reference>
<feature type="domain" description="RING-type" evidence="11">
    <location>
        <begin position="717"/>
        <end position="759"/>
    </location>
</feature>
<dbReference type="PROSITE" id="PS50199">
    <property type="entry name" value="ZF_RANBP2_2"/>
    <property type="match status" value="1"/>
</dbReference>
<name>A0AAD3CY74_9STRA</name>
<dbReference type="PANTHER" id="PTHR12622">
    <property type="entry name" value="DELTEX-RELATED"/>
    <property type="match status" value="1"/>
</dbReference>
<keyword evidence="5" id="KW-0808">Transferase</keyword>
<dbReference type="Proteomes" id="UP001054902">
    <property type="component" value="Unassembled WGS sequence"/>
</dbReference>
<keyword evidence="8" id="KW-0862">Zinc</keyword>
<keyword evidence="6" id="KW-0479">Metal-binding</keyword>
<evidence type="ECO:0000256" key="4">
    <source>
        <dbReference type="ARBA" id="ARBA00012483"/>
    </source>
</evidence>
<comment type="similarity">
    <text evidence="3">Belongs to the Deltex family.</text>
</comment>
<dbReference type="SMART" id="SM00547">
    <property type="entry name" value="ZnF_RBZ"/>
    <property type="match status" value="1"/>
</dbReference>
<dbReference type="SUPFAM" id="SSF57850">
    <property type="entry name" value="RING/U-box"/>
    <property type="match status" value="1"/>
</dbReference>
<comment type="caution">
    <text evidence="13">The sequence shown here is derived from an EMBL/GenBank/DDBJ whole genome shotgun (WGS) entry which is preliminary data.</text>
</comment>
<dbReference type="EC" id="2.3.2.27" evidence="4"/>
<evidence type="ECO:0000256" key="6">
    <source>
        <dbReference type="ARBA" id="ARBA00022723"/>
    </source>
</evidence>
<feature type="region of interest" description="Disordered" evidence="10">
    <location>
        <begin position="227"/>
        <end position="266"/>
    </location>
</feature>
<dbReference type="PROSITE" id="PS50089">
    <property type="entry name" value="ZF_RING_2"/>
    <property type="match status" value="1"/>
</dbReference>
<dbReference type="GO" id="GO:0007219">
    <property type="term" value="P:Notch signaling pathway"/>
    <property type="evidence" value="ECO:0007669"/>
    <property type="project" value="InterPro"/>
</dbReference>
<evidence type="ECO:0000256" key="7">
    <source>
        <dbReference type="ARBA" id="ARBA00022771"/>
    </source>
</evidence>
<dbReference type="PROSITE" id="PS01358">
    <property type="entry name" value="ZF_RANBP2_1"/>
    <property type="match status" value="1"/>
</dbReference>
<dbReference type="EMBL" id="BLLK01000047">
    <property type="protein sequence ID" value="GFH53331.1"/>
    <property type="molecule type" value="Genomic_DNA"/>
</dbReference>
<dbReference type="InterPro" id="IPR013083">
    <property type="entry name" value="Znf_RING/FYVE/PHD"/>
</dbReference>
<feature type="region of interest" description="Disordered" evidence="10">
    <location>
        <begin position="182"/>
        <end position="202"/>
    </location>
</feature>
<evidence type="ECO:0000256" key="5">
    <source>
        <dbReference type="ARBA" id="ARBA00022679"/>
    </source>
</evidence>
<keyword evidence="7 9" id="KW-0863">Zinc-finger</keyword>
<accession>A0AAD3CY74</accession>
<dbReference type="InterPro" id="IPR039399">
    <property type="entry name" value="Deltex_C_sf"/>
</dbReference>
<comment type="pathway">
    <text evidence="2">Protein modification; protein ubiquitination.</text>
</comment>
<dbReference type="InterPro" id="IPR001841">
    <property type="entry name" value="Znf_RING"/>
</dbReference>
<feature type="compositionally biased region" description="Basic and acidic residues" evidence="10">
    <location>
        <begin position="39"/>
        <end position="51"/>
    </location>
</feature>
<dbReference type="GO" id="GO:0008270">
    <property type="term" value="F:zinc ion binding"/>
    <property type="evidence" value="ECO:0007669"/>
    <property type="project" value="UniProtKB-KW"/>
</dbReference>
<feature type="compositionally biased region" description="Basic residues" evidence="10">
    <location>
        <begin position="236"/>
        <end position="246"/>
    </location>
</feature>
<evidence type="ECO:0000259" key="12">
    <source>
        <dbReference type="PROSITE" id="PS50199"/>
    </source>
</evidence>
<proteinExistence type="inferred from homology"/>
<dbReference type="GO" id="GO:0016567">
    <property type="term" value="P:protein ubiquitination"/>
    <property type="evidence" value="ECO:0007669"/>
    <property type="project" value="InterPro"/>
</dbReference>
<dbReference type="Pfam" id="PF18102">
    <property type="entry name" value="DTC"/>
    <property type="match status" value="1"/>
</dbReference>
<dbReference type="SMART" id="SM00184">
    <property type="entry name" value="RING"/>
    <property type="match status" value="1"/>
</dbReference>
<evidence type="ECO:0000256" key="8">
    <source>
        <dbReference type="ARBA" id="ARBA00022833"/>
    </source>
</evidence>
<evidence type="ECO:0000256" key="10">
    <source>
        <dbReference type="SAM" id="MobiDB-lite"/>
    </source>
</evidence>
<dbReference type="GO" id="GO:0061630">
    <property type="term" value="F:ubiquitin protein ligase activity"/>
    <property type="evidence" value="ECO:0007669"/>
    <property type="project" value="UniProtKB-EC"/>
</dbReference>
<evidence type="ECO:0000256" key="3">
    <source>
        <dbReference type="ARBA" id="ARBA00009413"/>
    </source>
</evidence>
<feature type="compositionally biased region" description="Polar residues" evidence="10">
    <location>
        <begin position="130"/>
        <end position="144"/>
    </location>
</feature>
<feature type="region of interest" description="Disordered" evidence="10">
    <location>
        <begin position="307"/>
        <end position="327"/>
    </location>
</feature>
<dbReference type="AlphaFoldDB" id="A0AAD3CY74"/>
<dbReference type="Gene3D" id="3.30.390.130">
    <property type="match status" value="1"/>
</dbReference>
<dbReference type="Gene3D" id="2.30.30.380">
    <property type="entry name" value="Zn-finger domain of Sec23/24"/>
    <property type="match status" value="1"/>
</dbReference>
<dbReference type="Pfam" id="PF13639">
    <property type="entry name" value="zf-RING_2"/>
    <property type="match status" value="1"/>
</dbReference>
<evidence type="ECO:0000313" key="13">
    <source>
        <dbReference type="EMBL" id="GFH53331.1"/>
    </source>
</evidence>
<dbReference type="Gene3D" id="3.30.40.10">
    <property type="entry name" value="Zinc/RING finger domain, C3HC4 (zinc finger)"/>
    <property type="match status" value="1"/>
</dbReference>
<protein>
    <recommendedName>
        <fullName evidence="4">RING-type E3 ubiquitin transferase</fullName>
        <ecNumber evidence="4">2.3.2.27</ecNumber>
    </recommendedName>
</protein>